<dbReference type="EMBL" id="JAYKXN010000005">
    <property type="protein sequence ID" value="KAK7285084.1"/>
    <property type="molecule type" value="Genomic_DNA"/>
</dbReference>
<evidence type="ECO:0000313" key="2">
    <source>
        <dbReference type="EMBL" id="KAK7285084.1"/>
    </source>
</evidence>
<keyword evidence="3" id="KW-1185">Reference proteome</keyword>
<gene>
    <name evidence="2" type="ORF">RJT34_19842</name>
</gene>
<dbReference type="PANTHER" id="PTHR33448">
    <property type="entry name" value="CHLOROPLAST PROTEIN HCF243-RELATED"/>
    <property type="match status" value="1"/>
</dbReference>
<protein>
    <submittedName>
        <fullName evidence="2">Uncharacterized protein</fullName>
    </submittedName>
</protein>
<feature type="compositionally biased region" description="Basic residues" evidence="1">
    <location>
        <begin position="32"/>
        <end position="47"/>
    </location>
</feature>
<evidence type="ECO:0000256" key="1">
    <source>
        <dbReference type="SAM" id="MobiDB-lite"/>
    </source>
</evidence>
<evidence type="ECO:0000313" key="3">
    <source>
        <dbReference type="Proteomes" id="UP001359559"/>
    </source>
</evidence>
<feature type="region of interest" description="Disordered" evidence="1">
    <location>
        <begin position="1"/>
        <end position="60"/>
    </location>
</feature>
<sequence>MKVSTKAISSPGRTDKFPPPLMRFLRSNAGSRSRRSRSSPMFVRKKNNATIETQEPSSPKVTCMGQVRVRRSSKQAPTKPDTTPSSRCRCWIPEPNNLCRWPNWSFFNKKPTKLKTDQQDRANVHNAHSFASSNSIPSRTPPRNALLLTRCRSAPYSSSSLAGKFWGSGEEVANESSISDQSDSETEPRLGFFKVSLREKIASIAKSELSKGSEAERDSDLRPVVLTRCKSEPARTGHRLDPQLALANLKYSCIAGCSDQLSNWVESAKWEAHLEVSL</sequence>
<dbReference type="AlphaFoldDB" id="A0AAN9IS83"/>
<organism evidence="2 3">
    <name type="scientific">Clitoria ternatea</name>
    <name type="common">Butterfly pea</name>
    <dbReference type="NCBI Taxonomy" id="43366"/>
    <lineage>
        <taxon>Eukaryota</taxon>
        <taxon>Viridiplantae</taxon>
        <taxon>Streptophyta</taxon>
        <taxon>Embryophyta</taxon>
        <taxon>Tracheophyta</taxon>
        <taxon>Spermatophyta</taxon>
        <taxon>Magnoliopsida</taxon>
        <taxon>eudicotyledons</taxon>
        <taxon>Gunneridae</taxon>
        <taxon>Pentapetalae</taxon>
        <taxon>rosids</taxon>
        <taxon>fabids</taxon>
        <taxon>Fabales</taxon>
        <taxon>Fabaceae</taxon>
        <taxon>Papilionoideae</taxon>
        <taxon>50 kb inversion clade</taxon>
        <taxon>NPAAA clade</taxon>
        <taxon>indigoferoid/millettioid clade</taxon>
        <taxon>Phaseoleae</taxon>
        <taxon>Clitoria</taxon>
    </lineage>
</organism>
<dbReference type="Proteomes" id="UP001359559">
    <property type="component" value="Unassembled WGS sequence"/>
</dbReference>
<comment type="caution">
    <text evidence="2">The sequence shown here is derived from an EMBL/GenBank/DDBJ whole genome shotgun (WGS) entry which is preliminary data.</text>
</comment>
<accession>A0AAN9IS83</accession>
<reference evidence="2 3" key="1">
    <citation type="submission" date="2024-01" db="EMBL/GenBank/DDBJ databases">
        <title>The genomes of 5 underutilized Papilionoideae crops provide insights into root nodulation and disease resistance.</title>
        <authorList>
            <person name="Yuan L."/>
        </authorList>
    </citation>
    <scope>NUCLEOTIDE SEQUENCE [LARGE SCALE GENOMIC DNA]</scope>
    <source>
        <strain evidence="2">LY-2023</strain>
        <tissue evidence="2">Leaf</tissue>
    </source>
</reference>
<feature type="compositionally biased region" description="Polar residues" evidence="1">
    <location>
        <begin position="48"/>
        <end position="60"/>
    </location>
</feature>
<proteinExistence type="predicted"/>
<dbReference type="PANTHER" id="PTHR33448:SF10">
    <property type="entry name" value="PROTAMINE P1 FAMILY PROTEIN"/>
    <property type="match status" value="1"/>
</dbReference>
<name>A0AAN9IS83_CLITE</name>
<feature type="compositionally biased region" description="Polar residues" evidence="1">
    <location>
        <begin position="1"/>
        <end position="12"/>
    </location>
</feature>